<dbReference type="RefSeq" id="WP_133236448.1">
    <property type="nucleotide sequence ID" value="NZ_SOZE01000046.1"/>
</dbReference>
<comment type="caution">
    <text evidence="4">The sequence shown here is derived from an EMBL/GenBank/DDBJ whole genome shotgun (WGS) entry which is preliminary data.</text>
</comment>
<dbReference type="Pfam" id="PF00023">
    <property type="entry name" value="Ank"/>
    <property type="match status" value="1"/>
</dbReference>
<sequence length="314" mass="35276">MLPEPPYFDANVWGYDTWRLLSAAYLGDLETVQQMLEQDPANIQAQFAYYEPIHYAVRGGKADMVEMLLEYGAHPLSPGWTKLGDETPLAKAKDRNRADLADLLSRAAGKLPAFQPPPTQPKTDEQQLDYQFQIACGYQVDRNIIDAILVKHPGWATVGLYEAVHHNRIDIVKYLLKAGADINGHMPWACWLTPLMHALRYSEANWELADLVIEQGFSVNAVNGLGMTALHMVIIQDRPDAMDYLLNHGADMNIIDTEFCSTPVGWAARWGKLEMAKKLLDRGADRNLSGADSWARPILWAKKGNHENIVKLLQ</sequence>
<evidence type="ECO:0000313" key="4">
    <source>
        <dbReference type="EMBL" id="TFF33391.1"/>
    </source>
</evidence>
<dbReference type="InterPro" id="IPR002110">
    <property type="entry name" value="Ankyrin_rpt"/>
</dbReference>
<keyword evidence="2 3" id="KW-0040">ANK repeat</keyword>
<dbReference type="OrthoDB" id="5657095at2"/>
<dbReference type="EMBL" id="SOZE01000046">
    <property type="protein sequence ID" value="TFF33391.1"/>
    <property type="molecule type" value="Genomic_DNA"/>
</dbReference>
<protein>
    <submittedName>
        <fullName evidence="4">Uncharacterized protein</fullName>
    </submittedName>
</protein>
<feature type="repeat" description="ANK" evidence="3">
    <location>
        <begin position="225"/>
        <end position="257"/>
    </location>
</feature>
<dbReference type="Proteomes" id="UP000297540">
    <property type="component" value="Unassembled WGS sequence"/>
</dbReference>
<keyword evidence="5" id="KW-1185">Reference proteome</keyword>
<dbReference type="SUPFAM" id="SSF48403">
    <property type="entry name" value="Ankyrin repeat"/>
    <property type="match status" value="1"/>
</dbReference>
<dbReference type="PROSITE" id="PS50088">
    <property type="entry name" value="ANK_REPEAT"/>
    <property type="match status" value="4"/>
</dbReference>
<evidence type="ECO:0000256" key="3">
    <source>
        <dbReference type="PROSITE-ProRule" id="PRU00023"/>
    </source>
</evidence>
<feature type="repeat" description="ANK" evidence="3">
    <location>
        <begin position="160"/>
        <end position="183"/>
    </location>
</feature>
<dbReference type="Pfam" id="PF12796">
    <property type="entry name" value="Ank_2"/>
    <property type="match status" value="2"/>
</dbReference>
<proteinExistence type="predicted"/>
<name>A0A4Y8S3X6_9SPHI</name>
<dbReference type="PANTHER" id="PTHR24126">
    <property type="entry name" value="ANKYRIN REPEAT, PH AND SEC7 DOMAIN CONTAINING PROTEIN SECG-RELATED"/>
    <property type="match status" value="1"/>
</dbReference>
<accession>A0A4Y8S3X6</accession>
<dbReference type="PROSITE" id="PS50297">
    <property type="entry name" value="ANK_REP_REGION"/>
    <property type="match status" value="3"/>
</dbReference>
<feature type="repeat" description="ANK" evidence="3">
    <location>
        <begin position="262"/>
        <end position="291"/>
    </location>
</feature>
<evidence type="ECO:0000256" key="1">
    <source>
        <dbReference type="ARBA" id="ARBA00022737"/>
    </source>
</evidence>
<keyword evidence="1" id="KW-0677">Repeat</keyword>
<dbReference type="AlphaFoldDB" id="A0A4Y8S3X6"/>
<gene>
    <name evidence="4" type="ORF">E2R66_26015</name>
</gene>
<reference evidence="4 5" key="1">
    <citation type="journal article" date="2017" name="Int. J. Syst. Evol. Microbiol.">
        <title>Mucilaginibacterpsychrotolerans sp. nov., isolated from peatlands.</title>
        <authorList>
            <person name="Deng Y."/>
            <person name="Shen L."/>
            <person name="Xu B."/>
            <person name="Liu Y."/>
            <person name="Gu Z."/>
            <person name="Liu H."/>
            <person name="Zhou Y."/>
        </authorList>
    </citation>
    <scope>NUCLEOTIDE SEQUENCE [LARGE SCALE GENOMIC DNA]</scope>
    <source>
        <strain evidence="4 5">NH7-4</strain>
    </source>
</reference>
<evidence type="ECO:0000313" key="5">
    <source>
        <dbReference type="Proteomes" id="UP000297540"/>
    </source>
</evidence>
<dbReference type="InterPro" id="IPR036770">
    <property type="entry name" value="Ankyrin_rpt-contain_sf"/>
</dbReference>
<dbReference type="SMART" id="SM00248">
    <property type="entry name" value="ANK"/>
    <property type="match status" value="7"/>
</dbReference>
<dbReference type="Gene3D" id="1.25.40.20">
    <property type="entry name" value="Ankyrin repeat-containing domain"/>
    <property type="match status" value="2"/>
</dbReference>
<feature type="repeat" description="ANK" evidence="3">
    <location>
        <begin position="48"/>
        <end position="73"/>
    </location>
</feature>
<evidence type="ECO:0000256" key="2">
    <source>
        <dbReference type="ARBA" id="ARBA00023043"/>
    </source>
</evidence>
<dbReference type="PANTHER" id="PTHR24126:SF14">
    <property type="entry name" value="ANK_REP_REGION DOMAIN-CONTAINING PROTEIN"/>
    <property type="match status" value="1"/>
</dbReference>
<organism evidence="4 5">
    <name type="scientific">Mucilaginibacter psychrotolerans</name>
    <dbReference type="NCBI Taxonomy" id="1524096"/>
    <lineage>
        <taxon>Bacteria</taxon>
        <taxon>Pseudomonadati</taxon>
        <taxon>Bacteroidota</taxon>
        <taxon>Sphingobacteriia</taxon>
        <taxon>Sphingobacteriales</taxon>
        <taxon>Sphingobacteriaceae</taxon>
        <taxon>Mucilaginibacter</taxon>
    </lineage>
</organism>